<reference evidence="9" key="1">
    <citation type="submission" date="2018-01" db="EMBL/GenBank/DDBJ databases">
        <title>An insight into the sialome of Amazonian anophelines.</title>
        <authorList>
            <person name="Ribeiro J.M."/>
            <person name="Scarpassa V."/>
            <person name="Calvo E."/>
        </authorList>
    </citation>
    <scope>NUCLEOTIDE SEQUENCE</scope>
    <source>
        <tissue evidence="9">Salivary glands</tissue>
    </source>
</reference>
<proteinExistence type="inferred from homology"/>
<feature type="region of interest" description="Disordered" evidence="7">
    <location>
        <begin position="322"/>
        <end position="472"/>
    </location>
</feature>
<feature type="compositionally biased region" description="Basic and acidic residues" evidence="7">
    <location>
        <begin position="51"/>
        <end position="66"/>
    </location>
</feature>
<comment type="similarity">
    <text evidence="5">Belongs to the TRAFAC class translation factor GTPase superfamily. Bms1-like GTPase family. TSR1 subfamily.</text>
</comment>
<dbReference type="SMART" id="SM01362">
    <property type="entry name" value="DUF663"/>
    <property type="match status" value="1"/>
</dbReference>
<dbReference type="PANTHER" id="PTHR12858">
    <property type="entry name" value="RIBOSOME BIOGENESIS PROTEIN"/>
    <property type="match status" value="1"/>
</dbReference>
<feature type="region of interest" description="Disordered" evidence="7">
    <location>
        <begin position="45"/>
        <end position="66"/>
    </location>
</feature>
<feature type="compositionally biased region" description="Acidic residues" evidence="7">
    <location>
        <begin position="402"/>
        <end position="427"/>
    </location>
</feature>
<dbReference type="InterPro" id="IPR039761">
    <property type="entry name" value="Bms1/Tsr1"/>
</dbReference>
<dbReference type="GO" id="GO:0000462">
    <property type="term" value="P:maturation of SSU-rRNA from tricistronic rRNA transcript (SSU-rRNA, 5.8S rRNA, LSU-rRNA)"/>
    <property type="evidence" value="ECO:0007669"/>
    <property type="project" value="TreeGrafter"/>
</dbReference>
<evidence type="ECO:0000256" key="2">
    <source>
        <dbReference type="ARBA" id="ARBA00022517"/>
    </source>
</evidence>
<dbReference type="AlphaFoldDB" id="A0A2M4A635"/>
<feature type="compositionally biased region" description="Acidic residues" evidence="7">
    <location>
        <begin position="358"/>
        <end position="373"/>
    </location>
</feature>
<evidence type="ECO:0000256" key="6">
    <source>
        <dbReference type="ARBA" id="ARBA00040070"/>
    </source>
</evidence>
<comment type="function">
    <text evidence="4">Required during maturation of the 40S ribosomal subunit in the nucleolus.</text>
</comment>
<dbReference type="InterPro" id="IPR007034">
    <property type="entry name" value="BMS1_TSR1_C"/>
</dbReference>
<dbReference type="GO" id="GO:0003924">
    <property type="term" value="F:GTPase activity"/>
    <property type="evidence" value="ECO:0007669"/>
    <property type="project" value="TreeGrafter"/>
</dbReference>
<evidence type="ECO:0000256" key="3">
    <source>
        <dbReference type="ARBA" id="ARBA00023242"/>
    </source>
</evidence>
<dbReference type="Pfam" id="PF04950">
    <property type="entry name" value="RIBIOP_C"/>
    <property type="match status" value="1"/>
</dbReference>
<dbReference type="GO" id="GO:0034511">
    <property type="term" value="F:U3 snoRNA binding"/>
    <property type="evidence" value="ECO:0007669"/>
    <property type="project" value="TreeGrafter"/>
</dbReference>
<accession>A0A2M4A635</accession>
<evidence type="ECO:0000256" key="7">
    <source>
        <dbReference type="SAM" id="MobiDB-lite"/>
    </source>
</evidence>
<keyword evidence="3" id="KW-0539">Nucleus</keyword>
<dbReference type="InterPro" id="IPR012948">
    <property type="entry name" value="AARP2CN"/>
</dbReference>
<dbReference type="PROSITE" id="PS51714">
    <property type="entry name" value="G_BMS1"/>
    <property type="match status" value="1"/>
</dbReference>
<dbReference type="SMART" id="SM00785">
    <property type="entry name" value="AARP2CN"/>
    <property type="match status" value="1"/>
</dbReference>
<dbReference type="GO" id="GO:0005525">
    <property type="term" value="F:GTP binding"/>
    <property type="evidence" value="ECO:0007669"/>
    <property type="project" value="TreeGrafter"/>
</dbReference>
<evidence type="ECO:0000256" key="1">
    <source>
        <dbReference type="ARBA" id="ARBA00004604"/>
    </source>
</evidence>
<feature type="domain" description="Bms1-type G" evidence="8">
    <location>
        <begin position="84"/>
        <end position="251"/>
    </location>
</feature>
<organism evidence="9">
    <name type="scientific">Anopheles triannulatus</name>
    <dbReference type="NCBI Taxonomy" id="58253"/>
    <lineage>
        <taxon>Eukaryota</taxon>
        <taxon>Metazoa</taxon>
        <taxon>Ecdysozoa</taxon>
        <taxon>Arthropoda</taxon>
        <taxon>Hexapoda</taxon>
        <taxon>Insecta</taxon>
        <taxon>Pterygota</taxon>
        <taxon>Neoptera</taxon>
        <taxon>Endopterygota</taxon>
        <taxon>Diptera</taxon>
        <taxon>Nematocera</taxon>
        <taxon>Culicoidea</taxon>
        <taxon>Culicidae</taxon>
        <taxon>Anophelinae</taxon>
        <taxon>Anopheles</taxon>
    </lineage>
</organism>
<dbReference type="EMBL" id="GGFK01002861">
    <property type="protein sequence ID" value="MBW36182.1"/>
    <property type="molecule type" value="Transcribed_RNA"/>
</dbReference>
<keyword evidence="2" id="KW-0690">Ribosome biogenesis</keyword>
<sequence length="836" mass="93988">MGTETIHRPGALKQTNKLHKHGKHASKRELDRVAKGKVNLKTLTRRPNRQQTRDERRQQANDIRKNKRQEAIALKRAIGGALTAPFLTCVLPLNDLIDPNSALRMIEGCDPEATVIGVSDRIRYMNVPRFRQRFSFVVPETGRGRELNVLDALKVCDSVVLVLSAAAAADAEDVIDKTGAKVLNMALTQGMPTPIVCLMDLPSINPKKRNQVKVNIQKAISSILPDEKLMQLDTETDGLNLLRRIGGQKRKVLHNRANRPHMLGEKVEFVPSTGAHDEVAGVLGTLKVTGFLRGVALSVNQLVHIPGLGDFQLEAIASPDDPYRLRKPDDGEMMSGETRPRLVADPQRQASLQRENVPDEMDAEQTWPTEEEIAASRQETKKKLVKRVPKGMSDYQASWIPEIEEVGEDEDDDDDEDEDEDGDEDDNMSCVSEAESKVAAEEEAGDEQEFDEVSVSSDAPVSAERYDKEMDLEEERNTLAKIQAARDDEVFPDEIDTPANTTARERFRKYRGLESFRTSAWDVKENLPFDYARVYQFQSFDRTKRRILREAQELEGDDVVMPGWYVRLEVKNVPQALWTAYTAAMGTSDRVIVYGLLPHEHQMSVMNVCLKRTPNSTIPIKSKERMIVQCGYRRFIVNPIFSQHTNGDKHKYERYFRPGGAIVATFFAPIQFPPAPVLCFRENPDTTLGMVASGSVLTCNPDRVVLKRVVLSGHPFKINRKYATIRFMFFNPEDIAYFKPCKLRTKLGRVGHIKESLGTHGHMKCIFDAQLKSHDTVLLYLYKRVFPKWTYEDCIVSCPSSAASTVSGAAAAAAASSVPKGERSVTFNTKVEMMQE</sequence>
<dbReference type="InterPro" id="IPR030387">
    <property type="entry name" value="G_Bms1/Tsr1_dom"/>
</dbReference>
<dbReference type="GO" id="GO:0000479">
    <property type="term" value="P:endonucleolytic cleavage of tricistronic rRNA transcript (SSU-rRNA, 5.8S rRNA, LSU-rRNA)"/>
    <property type="evidence" value="ECO:0007669"/>
    <property type="project" value="TreeGrafter"/>
</dbReference>
<dbReference type="GO" id="GO:0030688">
    <property type="term" value="C:preribosome, small subunit precursor"/>
    <property type="evidence" value="ECO:0007669"/>
    <property type="project" value="TreeGrafter"/>
</dbReference>
<dbReference type="Pfam" id="PF22298">
    <property type="entry name" value="Tsr1_G-like"/>
    <property type="match status" value="1"/>
</dbReference>
<evidence type="ECO:0000256" key="4">
    <source>
        <dbReference type="ARBA" id="ARBA00037087"/>
    </source>
</evidence>
<dbReference type="Pfam" id="PF08142">
    <property type="entry name" value="AARP2CN"/>
    <property type="match status" value="1"/>
</dbReference>
<evidence type="ECO:0000256" key="5">
    <source>
        <dbReference type="ARBA" id="ARBA00038288"/>
    </source>
</evidence>
<feature type="region of interest" description="Disordered" evidence="7">
    <location>
        <begin position="1"/>
        <end position="28"/>
    </location>
</feature>
<evidence type="ECO:0000259" key="8">
    <source>
        <dbReference type="PROSITE" id="PS51714"/>
    </source>
</evidence>
<name>A0A2M4A635_9DIPT</name>
<evidence type="ECO:0000313" key="9">
    <source>
        <dbReference type="EMBL" id="MBW36182.1"/>
    </source>
</evidence>
<dbReference type="GO" id="GO:0005730">
    <property type="term" value="C:nucleolus"/>
    <property type="evidence" value="ECO:0007669"/>
    <property type="project" value="UniProtKB-SubCell"/>
</dbReference>
<feature type="compositionally biased region" description="Acidic residues" evidence="7">
    <location>
        <begin position="441"/>
        <end position="452"/>
    </location>
</feature>
<protein>
    <recommendedName>
        <fullName evidence="6">Pre-rRNA-processing protein TSR1 homolog</fullName>
    </recommendedName>
</protein>
<dbReference type="PANTHER" id="PTHR12858:SF1">
    <property type="entry name" value="PRE-RRNA-PROCESSING PROTEIN TSR1 HOMOLOG"/>
    <property type="match status" value="1"/>
</dbReference>
<feature type="compositionally biased region" description="Basic residues" evidence="7">
    <location>
        <begin position="16"/>
        <end position="26"/>
    </location>
</feature>
<comment type="subcellular location">
    <subcellularLocation>
        <location evidence="1">Nucleus</location>
        <location evidence="1">Nucleolus</location>
    </subcellularLocation>
</comment>